<evidence type="ECO:0000256" key="3">
    <source>
        <dbReference type="PROSITE-ProRule" id="PRU00221"/>
    </source>
</evidence>
<dbReference type="PANTHER" id="PTHR14221">
    <property type="entry name" value="WD REPEAT DOMAIN 44"/>
    <property type="match status" value="1"/>
</dbReference>
<feature type="repeat" description="WD" evidence="3">
    <location>
        <begin position="423"/>
        <end position="458"/>
    </location>
</feature>
<feature type="repeat" description="WD" evidence="3">
    <location>
        <begin position="383"/>
        <end position="423"/>
    </location>
</feature>
<proteinExistence type="predicted"/>
<dbReference type="Proteomes" id="UP001630127">
    <property type="component" value="Unassembled WGS sequence"/>
</dbReference>
<evidence type="ECO:0000313" key="4">
    <source>
        <dbReference type="EMBL" id="KAL3521676.1"/>
    </source>
</evidence>
<evidence type="ECO:0000313" key="5">
    <source>
        <dbReference type="Proteomes" id="UP001630127"/>
    </source>
</evidence>
<dbReference type="PROSITE" id="PS50082">
    <property type="entry name" value="WD_REPEATS_2"/>
    <property type="match status" value="3"/>
</dbReference>
<accession>A0ABD2ZQF5</accession>
<dbReference type="PROSITE" id="PS50294">
    <property type="entry name" value="WD_REPEATS_REGION"/>
    <property type="match status" value="3"/>
</dbReference>
<dbReference type="Gene3D" id="2.130.10.10">
    <property type="entry name" value="YVTN repeat-like/Quinoprotein amine dehydrogenase"/>
    <property type="match status" value="1"/>
</dbReference>
<dbReference type="InterPro" id="IPR020472">
    <property type="entry name" value="WD40_PAC1"/>
</dbReference>
<keyword evidence="2" id="KW-0677">Repeat</keyword>
<reference evidence="4 5" key="1">
    <citation type="submission" date="2024-11" db="EMBL/GenBank/DDBJ databases">
        <title>A near-complete genome assembly of Cinchona calisaya.</title>
        <authorList>
            <person name="Lian D.C."/>
            <person name="Zhao X.W."/>
            <person name="Wei L."/>
        </authorList>
    </citation>
    <scope>NUCLEOTIDE SEQUENCE [LARGE SCALE GENOMIC DNA]</scope>
    <source>
        <tissue evidence="4">Nenye</tissue>
    </source>
</reference>
<dbReference type="SUPFAM" id="SSF50978">
    <property type="entry name" value="WD40 repeat-like"/>
    <property type="match status" value="1"/>
</dbReference>
<name>A0ABD2ZQF5_9GENT</name>
<dbReference type="Pfam" id="PF00400">
    <property type="entry name" value="WD40"/>
    <property type="match status" value="4"/>
</dbReference>
<dbReference type="InterPro" id="IPR015943">
    <property type="entry name" value="WD40/YVTN_repeat-like_dom_sf"/>
</dbReference>
<dbReference type="InterPro" id="IPR001680">
    <property type="entry name" value="WD40_rpt"/>
</dbReference>
<dbReference type="InterPro" id="IPR040324">
    <property type="entry name" value="WDR44/Dgr2"/>
</dbReference>
<dbReference type="PANTHER" id="PTHR14221:SF57">
    <property type="entry name" value="TRANSDUCIN_WD40 REPEAT-LIKE SUPERFAMILY PROTEIN"/>
    <property type="match status" value="1"/>
</dbReference>
<dbReference type="EMBL" id="JBJUIK010000008">
    <property type="protein sequence ID" value="KAL3521676.1"/>
    <property type="molecule type" value="Genomic_DNA"/>
</dbReference>
<dbReference type="AlphaFoldDB" id="A0ABD2ZQF5"/>
<sequence length="734" mass="82000">MGSFIGDDDEDNEYRFFDAQESITSVSDSGLGCPRSHDSDSGVENWESGSFQYDVWMRSPQSVRERRRKFLSWMGVNSDRIAGDDYIDVYGDRDVFRGHIDRVLEDSGAVLRNSIFEDKFSSSRSSMSSWSTDALDSLRELGANGNFVRSWKSDCRIECNKNELVEDGKLSRIQAVALNHSQTPEGFESSYGVQAVDQQFVQREIEGNGNSAATVDRLKTRWLRRIRSMTCMTSEPAHTENRGNNGSNPRIAAKVQRVKVRNSRKLFKELSALFKGQDIQAHEGSILTMKFSLDGQYLASAGEDKTVRIWQVVEDERANETDIPDIDPSCLYFTINHLSELAPLMADKEKISKLKSLRKSSDSACIIFPPKVFRILEEPLHVFRGHTAEVLDLSWSRDNCLLSSSVDKTVRLWKVGCNQCLKVFPHSNYVTCAQFNPINDDYFVTGSIDGKVRIWEISACRVVDWRDIKDIITAVCYHPDGQGGIIGSVTGTCRFFNVADDRLQVEAQIGLATKKKSPCKRITGFQFFPKDPSKVMVTCADSQVRVLSGTNVIRKYRGSRSSGNQMSASLTSDGKHIIAASEDSSVYMWNSFNLEDSSPSQPKSIRAFESFAGDASVAVPWFGLKRGNSDNIQQSCGFDPNATDKLPFSPTCFSLGQEFFLESIPRGSATWPEEKLPASGSQIVASILSKSQYKFLKTSFQNSSSSQAWGLVIVTAGWDGRIRSFHNYGLPIPL</sequence>
<evidence type="ECO:0000256" key="1">
    <source>
        <dbReference type="ARBA" id="ARBA00022574"/>
    </source>
</evidence>
<comment type="caution">
    <text evidence="4">The sequence shown here is derived from an EMBL/GenBank/DDBJ whole genome shotgun (WGS) entry which is preliminary data.</text>
</comment>
<organism evidence="4 5">
    <name type="scientific">Cinchona calisaya</name>
    <dbReference type="NCBI Taxonomy" id="153742"/>
    <lineage>
        <taxon>Eukaryota</taxon>
        <taxon>Viridiplantae</taxon>
        <taxon>Streptophyta</taxon>
        <taxon>Embryophyta</taxon>
        <taxon>Tracheophyta</taxon>
        <taxon>Spermatophyta</taxon>
        <taxon>Magnoliopsida</taxon>
        <taxon>eudicotyledons</taxon>
        <taxon>Gunneridae</taxon>
        <taxon>Pentapetalae</taxon>
        <taxon>asterids</taxon>
        <taxon>lamiids</taxon>
        <taxon>Gentianales</taxon>
        <taxon>Rubiaceae</taxon>
        <taxon>Cinchonoideae</taxon>
        <taxon>Cinchoneae</taxon>
        <taxon>Cinchona</taxon>
    </lineage>
</organism>
<keyword evidence="5" id="KW-1185">Reference proteome</keyword>
<evidence type="ECO:0000256" key="2">
    <source>
        <dbReference type="ARBA" id="ARBA00022737"/>
    </source>
</evidence>
<feature type="repeat" description="WD" evidence="3">
    <location>
        <begin position="279"/>
        <end position="320"/>
    </location>
</feature>
<keyword evidence="1 3" id="KW-0853">WD repeat</keyword>
<gene>
    <name evidence="4" type="ORF">ACH5RR_019825</name>
</gene>
<dbReference type="InterPro" id="IPR036322">
    <property type="entry name" value="WD40_repeat_dom_sf"/>
</dbReference>
<dbReference type="CDD" id="cd00200">
    <property type="entry name" value="WD40"/>
    <property type="match status" value="1"/>
</dbReference>
<dbReference type="SMART" id="SM00320">
    <property type="entry name" value="WD40"/>
    <property type="match status" value="6"/>
</dbReference>
<protein>
    <submittedName>
        <fullName evidence="4">Uncharacterized protein</fullName>
    </submittedName>
</protein>
<dbReference type="PRINTS" id="PR00320">
    <property type="entry name" value="GPROTEINBRPT"/>
</dbReference>